<gene>
    <name evidence="1" type="ORF">NUW58_g640</name>
</gene>
<organism evidence="1 2">
    <name type="scientific">Xylaria curta</name>
    <dbReference type="NCBI Taxonomy" id="42375"/>
    <lineage>
        <taxon>Eukaryota</taxon>
        <taxon>Fungi</taxon>
        <taxon>Dikarya</taxon>
        <taxon>Ascomycota</taxon>
        <taxon>Pezizomycotina</taxon>
        <taxon>Sordariomycetes</taxon>
        <taxon>Xylariomycetidae</taxon>
        <taxon>Xylariales</taxon>
        <taxon>Xylariaceae</taxon>
        <taxon>Xylaria</taxon>
    </lineage>
</organism>
<keyword evidence="2" id="KW-1185">Reference proteome</keyword>
<comment type="caution">
    <text evidence="1">The sequence shown here is derived from an EMBL/GenBank/DDBJ whole genome shotgun (WGS) entry which is preliminary data.</text>
</comment>
<dbReference type="EMBL" id="JAPDGR010000056">
    <property type="protein sequence ID" value="KAJ2997490.1"/>
    <property type="molecule type" value="Genomic_DNA"/>
</dbReference>
<sequence length="687" mass="75716">MYLAAAIIGNIAFSFMLVGVKIVRHNSPPFHSEERTDVAKTPDVNLRYSAHSAAVPINAGAHWPRTNNSRIGYDQGFDIIPSSNGTGLMNGPREGLRRPMTSRKGDASEGPPSLEFYNLAEMPAILLHQPCEDLGGCTDRNAKQKEYAHMNDGVYLDHGGATIYAKSTVEGFASKMITGLYGNPHSENSPARLSGDVVDHVREKMLDFFGASSKDFDLIFVANATAAVKLVADCFRDLAEKTRDRKFWYGYHKDAHTSIVGVRQLTDGNFHCFENDEEVEEWLQFPESSFANRSNPNGLGLFAYPGQSNMTGRRLPLSWSWRARHSGSLQNTYTLLDAAALAMTYPMENIFQDPDRAPDFTCFSLYKIFGFPDVGALVVRKESGHILTLRKYFGGGTVSMVATFGNNPWHRSKGLQVPTYKLHEGLEDGTLPFHSILALGEAIDVHLRLYGSMKNVSAHTSSLMEQLHRGMVGLRHVNGRSACHIYSENRDFKSPSKQGSAIAFNVVLPDGGYVSYTDVERIANDAGFYIRSGGVCNPGGIFSLLGYEPWMTERALSAGHHCGSNGISVLHGLPTGIVRVSLGAMSTRQDVDMFLDFLRSTFVDADKESSALSATSTLRSIRSDATLEQQITHESVADTVPEFRKVECEKPRTRRIPLLSHLKRTPKPAPRSPLPTKNLTSALSTIR</sequence>
<name>A0ACC1PQ57_9PEZI</name>
<reference evidence="1" key="1">
    <citation type="submission" date="2022-10" db="EMBL/GenBank/DDBJ databases">
        <title>Genome Sequence of Xylaria curta.</title>
        <authorList>
            <person name="Buettner E."/>
        </authorList>
    </citation>
    <scope>NUCLEOTIDE SEQUENCE</scope>
    <source>
        <strain evidence="1">Babe10</strain>
    </source>
</reference>
<accession>A0ACC1PQ57</accession>
<evidence type="ECO:0000313" key="1">
    <source>
        <dbReference type="EMBL" id="KAJ2997490.1"/>
    </source>
</evidence>
<proteinExistence type="predicted"/>
<protein>
    <submittedName>
        <fullName evidence="1">Uncharacterized protein</fullName>
    </submittedName>
</protein>
<evidence type="ECO:0000313" key="2">
    <source>
        <dbReference type="Proteomes" id="UP001143856"/>
    </source>
</evidence>
<dbReference type="Proteomes" id="UP001143856">
    <property type="component" value="Unassembled WGS sequence"/>
</dbReference>